<feature type="compositionally biased region" description="Basic and acidic residues" evidence="1">
    <location>
        <begin position="234"/>
        <end position="244"/>
    </location>
</feature>
<feature type="region of interest" description="Disordered" evidence="1">
    <location>
        <begin position="177"/>
        <end position="260"/>
    </location>
</feature>
<dbReference type="InterPro" id="IPR019129">
    <property type="entry name" value="Folate-sensitive_fs_Fra10Ac1"/>
</dbReference>
<comment type="caution">
    <text evidence="2">The sequence shown here is derived from an EMBL/GenBank/DDBJ whole genome shotgun (WGS) entry which is preliminary data.</text>
</comment>
<dbReference type="OrthoDB" id="197967at2759"/>
<gene>
    <name evidence="2" type="ORF">POCULU_LOCUS8398</name>
</gene>
<feature type="compositionally biased region" description="Basic and acidic residues" evidence="1">
    <location>
        <begin position="181"/>
        <end position="213"/>
    </location>
</feature>
<keyword evidence="3" id="KW-1185">Reference proteome</keyword>
<dbReference type="AlphaFoldDB" id="A0A9N9GRM2"/>
<protein>
    <submittedName>
        <fullName evidence="2">9605_t:CDS:1</fullName>
    </submittedName>
</protein>
<proteinExistence type="predicted"/>
<dbReference type="Pfam" id="PF09725">
    <property type="entry name" value="Fra10Ac1"/>
    <property type="match status" value="1"/>
</dbReference>
<dbReference type="PANTHER" id="PTHR11567:SF25">
    <property type="entry name" value="PROTEIN FRA10AC1"/>
    <property type="match status" value="1"/>
</dbReference>
<dbReference type="GO" id="GO:0016791">
    <property type="term" value="F:phosphatase activity"/>
    <property type="evidence" value="ECO:0007669"/>
    <property type="project" value="TreeGrafter"/>
</dbReference>
<accession>A0A9N9GRM2</accession>
<evidence type="ECO:0000313" key="3">
    <source>
        <dbReference type="Proteomes" id="UP000789572"/>
    </source>
</evidence>
<dbReference type="Proteomes" id="UP000789572">
    <property type="component" value="Unassembled WGS sequence"/>
</dbReference>
<dbReference type="EMBL" id="CAJVPJ010002412">
    <property type="protein sequence ID" value="CAG8620590.1"/>
    <property type="molecule type" value="Genomic_DNA"/>
</dbReference>
<organism evidence="2 3">
    <name type="scientific">Paraglomus occultum</name>
    <dbReference type="NCBI Taxonomy" id="144539"/>
    <lineage>
        <taxon>Eukaryota</taxon>
        <taxon>Fungi</taxon>
        <taxon>Fungi incertae sedis</taxon>
        <taxon>Mucoromycota</taxon>
        <taxon>Glomeromycotina</taxon>
        <taxon>Glomeromycetes</taxon>
        <taxon>Paraglomerales</taxon>
        <taxon>Paraglomeraceae</taxon>
        <taxon>Paraglomus</taxon>
    </lineage>
</organism>
<reference evidence="2" key="1">
    <citation type="submission" date="2021-06" db="EMBL/GenBank/DDBJ databases">
        <authorList>
            <person name="Kallberg Y."/>
            <person name="Tangrot J."/>
            <person name="Rosling A."/>
        </authorList>
    </citation>
    <scope>NUCLEOTIDE SEQUENCE</scope>
    <source>
        <strain evidence="2">IA702</strain>
    </source>
</reference>
<name>A0A9N9GRM2_9GLOM</name>
<evidence type="ECO:0000313" key="2">
    <source>
        <dbReference type="EMBL" id="CAG8620590.1"/>
    </source>
</evidence>
<sequence length="273" mass="32550">MSNPFIVKREEQNEYARSIFRDNLKGLDAYARHKKFMRDYVHFYGNRTTTSTAYTVSKTELDILKENHKFLRTADDDENMSWEQRVAKKYYDKLFKEYCIVELKYYKQDRIALRWRIEKEVVSGKGQFICASTRCSEREHLRSWEINFAYVEDDQKKNALVKIRLCPSCSNKLNYGKKHKEVQSKSKDVKTEKRRREENEDNNNDKAEIKRESEDESSATNKEGSGMDKKRKYTHELPDSKEESSNIWSQPIIPEIEKTTSEEYDEFFAGLFE</sequence>
<evidence type="ECO:0000256" key="1">
    <source>
        <dbReference type="SAM" id="MobiDB-lite"/>
    </source>
</evidence>
<dbReference type="PANTHER" id="PTHR11567">
    <property type="entry name" value="ACID PHOSPHATASE-RELATED"/>
    <property type="match status" value="1"/>
</dbReference>
<dbReference type="InterPro" id="IPR050645">
    <property type="entry name" value="Histidine_acid_phosphatase"/>
</dbReference>